<reference evidence="2" key="1">
    <citation type="submission" date="2021-03" db="EMBL/GenBank/DDBJ databases">
        <authorList>
            <person name="Bekaert M."/>
        </authorList>
    </citation>
    <scope>NUCLEOTIDE SEQUENCE</scope>
</reference>
<gene>
    <name evidence="2" type="ORF">MEDL_35990</name>
</gene>
<evidence type="ECO:0000313" key="3">
    <source>
        <dbReference type="Proteomes" id="UP000683360"/>
    </source>
</evidence>
<keyword evidence="3" id="KW-1185">Reference proteome</keyword>
<organism evidence="2 3">
    <name type="scientific">Mytilus edulis</name>
    <name type="common">Blue mussel</name>
    <dbReference type="NCBI Taxonomy" id="6550"/>
    <lineage>
        <taxon>Eukaryota</taxon>
        <taxon>Metazoa</taxon>
        <taxon>Spiralia</taxon>
        <taxon>Lophotrochozoa</taxon>
        <taxon>Mollusca</taxon>
        <taxon>Bivalvia</taxon>
        <taxon>Autobranchia</taxon>
        <taxon>Pteriomorphia</taxon>
        <taxon>Mytilida</taxon>
        <taxon>Mytiloidea</taxon>
        <taxon>Mytilidae</taxon>
        <taxon>Mytilinae</taxon>
        <taxon>Mytilus</taxon>
    </lineage>
</organism>
<dbReference type="AlphaFoldDB" id="A0A8S3SWZ2"/>
<dbReference type="GO" id="GO:0005615">
    <property type="term" value="C:extracellular space"/>
    <property type="evidence" value="ECO:0007669"/>
    <property type="project" value="TreeGrafter"/>
</dbReference>
<dbReference type="EMBL" id="CAJPWZ010001766">
    <property type="protein sequence ID" value="CAG2222709.1"/>
    <property type="molecule type" value="Genomic_DNA"/>
</dbReference>
<evidence type="ECO:0000313" key="2">
    <source>
        <dbReference type="EMBL" id="CAG2222709.1"/>
    </source>
</evidence>
<feature type="signal peptide" evidence="1">
    <location>
        <begin position="1"/>
        <end position="18"/>
    </location>
</feature>
<dbReference type="PANTHER" id="PTHR24024:SF18">
    <property type="entry name" value="SHORT-CHAIN COLLAGEN C4-LIKE"/>
    <property type="match status" value="1"/>
</dbReference>
<dbReference type="Proteomes" id="UP000683360">
    <property type="component" value="Unassembled WGS sequence"/>
</dbReference>
<accession>A0A8S3SWZ2</accession>
<evidence type="ECO:0008006" key="4">
    <source>
        <dbReference type="Google" id="ProtNLM"/>
    </source>
</evidence>
<feature type="chain" id="PRO_5035845722" description="Short-chain collagen C4" evidence="1">
    <location>
        <begin position="19"/>
        <end position="268"/>
    </location>
</feature>
<dbReference type="InterPro" id="IPR051077">
    <property type="entry name" value="Ca-dependent_lectin"/>
</dbReference>
<dbReference type="OrthoDB" id="10062678at2759"/>
<dbReference type="PANTHER" id="PTHR24024">
    <property type="entry name" value="PULMONARY SURFACTANT-ASSOCIATED PROTEIN A"/>
    <property type="match status" value="1"/>
</dbReference>
<proteinExistence type="predicted"/>
<sequence length="268" mass="29817">MFEILLVILFVDVDLILTEHSRTDNDYTKRLLLSDPDVINSRLVEMERMYQLLKREMIDMNTTLSTALSEGKGKTENLQRTLQKVSDSGSTYVRWGRKQCSGTDTETIYTGFTAGQLQEGPTLSSRYGGPSNILCLPNNPETSNITTVGRSLIYGTEYEETFFGAGAADEDAPCAVCRSHYTYASIMIPGRKSCYSGWKLEYHGYLASNHYGYKASSYICVDNKPEFLQGGKSNQNGNLLYATATKCGSLPCPPYDDNFAVYCVVCSK</sequence>
<evidence type="ECO:0000256" key="1">
    <source>
        <dbReference type="SAM" id="SignalP"/>
    </source>
</evidence>
<name>A0A8S3SWZ2_MYTED</name>
<comment type="caution">
    <text evidence="2">The sequence shown here is derived from an EMBL/GenBank/DDBJ whole genome shotgun (WGS) entry which is preliminary data.</text>
</comment>
<protein>
    <recommendedName>
        <fullName evidence="4">Short-chain collagen C4</fullName>
    </recommendedName>
</protein>
<keyword evidence="1" id="KW-0732">Signal</keyword>